<dbReference type="PANTHER" id="PTHR33498:SF1">
    <property type="entry name" value="TRANSPOSASE FOR INSERTION SEQUENCE ELEMENT IS1557"/>
    <property type="match status" value="1"/>
</dbReference>
<evidence type="ECO:0000259" key="1">
    <source>
        <dbReference type="Pfam" id="PF01610"/>
    </source>
</evidence>
<sequence length="80" mass="8896">MVRNAREGALEGWLKEAEDGLLGAFARGLRCDQAAVAAALRERWSNGQTEGQINRLKTLKRQMYGRANINLLKARLVQAT</sequence>
<dbReference type="InterPro" id="IPR002560">
    <property type="entry name" value="Transposase_DDE"/>
</dbReference>
<dbReference type="EMBL" id="FWYD01000041">
    <property type="protein sequence ID" value="SMD12437.1"/>
    <property type="molecule type" value="Genomic_DNA"/>
</dbReference>
<proteinExistence type="predicted"/>
<gene>
    <name evidence="2" type="ORF">SAMN06295998_1415</name>
</gene>
<accession>A0A1W2ERV5</accession>
<feature type="domain" description="Transposase IS204/IS1001/IS1096/IS1165 DDE" evidence="1">
    <location>
        <begin position="8"/>
        <end position="75"/>
    </location>
</feature>
<protein>
    <submittedName>
        <fullName evidence="2">Transposase</fullName>
    </submittedName>
</protein>
<evidence type="ECO:0000313" key="2">
    <source>
        <dbReference type="EMBL" id="SMD12437.1"/>
    </source>
</evidence>
<keyword evidence="3" id="KW-1185">Reference proteome</keyword>
<dbReference type="AlphaFoldDB" id="A0A1W2ERV5"/>
<dbReference type="Proteomes" id="UP000192330">
    <property type="component" value="Unassembled WGS sequence"/>
</dbReference>
<dbReference type="Pfam" id="PF01610">
    <property type="entry name" value="DDE_Tnp_ISL3"/>
    <property type="match status" value="1"/>
</dbReference>
<organism evidence="2 3">
    <name type="scientific">Primorskyibacter flagellatus</name>
    <dbReference type="NCBI Taxonomy" id="1387277"/>
    <lineage>
        <taxon>Bacteria</taxon>
        <taxon>Pseudomonadati</taxon>
        <taxon>Pseudomonadota</taxon>
        <taxon>Alphaproteobacteria</taxon>
        <taxon>Rhodobacterales</taxon>
        <taxon>Roseobacteraceae</taxon>
        <taxon>Primorskyibacter</taxon>
    </lineage>
</organism>
<evidence type="ECO:0000313" key="3">
    <source>
        <dbReference type="Proteomes" id="UP000192330"/>
    </source>
</evidence>
<dbReference type="InterPro" id="IPR047951">
    <property type="entry name" value="Transpos_ISL3"/>
</dbReference>
<name>A0A1W2ERV5_9RHOB</name>
<dbReference type="STRING" id="1387277.SAMN06295998_1415"/>
<reference evidence="2 3" key="1">
    <citation type="submission" date="2017-04" db="EMBL/GenBank/DDBJ databases">
        <authorList>
            <person name="Afonso C.L."/>
            <person name="Miller P.J."/>
            <person name="Scott M.A."/>
            <person name="Spackman E."/>
            <person name="Goraichik I."/>
            <person name="Dimitrov K.M."/>
            <person name="Suarez D.L."/>
            <person name="Swayne D.E."/>
        </authorList>
    </citation>
    <scope>NUCLEOTIDE SEQUENCE [LARGE SCALE GENOMIC DNA]</scope>
    <source>
        <strain evidence="2 3">CGMCC 1.12644</strain>
    </source>
</reference>
<dbReference type="PANTHER" id="PTHR33498">
    <property type="entry name" value="TRANSPOSASE FOR INSERTION SEQUENCE ELEMENT IS1557"/>
    <property type="match status" value="1"/>
</dbReference>